<evidence type="ECO:0000256" key="9">
    <source>
        <dbReference type="ARBA" id="ARBA00023136"/>
    </source>
</evidence>
<evidence type="ECO:0000256" key="2">
    <source>
        <dbReference type="ARBA" id="ARBA00010621"/>
    </source>
</evidence>
<dbReference type="EC" id="3.6.1.27" evidence="3 14"/>
<keyword evidence="6 14" id="KW-0812">Transmembrane</keyword>
<dbReference type="GO" id="GO:0046677">
    <property type="term" value="P:response to antibiotic"/>
    <property type="evidence" value="ECO:0007669"/>
    <property type="project" value="UniProtKB-UniRule"/>
</dbReference>
<dbReference type="eggNOG" id="COG1968">
    <property type="taxonomic scope" value="Bacteria"/>
</dbReference>
<comment type="function">
    <text evidence="14">Catalyzes the dephosphorylation of undecaprenyl diphosphate (UPP). Confers resistance to bacitracin.</text>
</comment>
<feature type="transmembrane region" description="Helical" evidence="14">
    <location>
        <begin position="106"/>
        <end position="129"/>
    </location>
</feature>
<evidence type="ECO:0000256" key="10">
    <source>
        <dbReference type="ARBA" id="ARBA00023251"/>
    </source>
</evidence>
<dbReference type="GO" id="GO:0009252">
    <property type="term" value="P:peptidoglycan biosynthetic process"/>
    <property type="evidence" value="ECO:0007669"/>
    <property type="project" value="UniProtKB-KW"/>
</dbReference>
<keyword evidence="5 14" id="KW-1003">Cell membrane</keyword>
<dbReference type="GO" id="GO:0008360">
    <property type="term" value="P:regulation of cell shape"/>
    <property type="evidence" value="ECO:0007669"/>
    <property type="project" value="UniProtKB-KW"/>
</dbReference>
<sequence length="268" mass="29229">MPIFMIILVALVQGVTEFLPISSSGHLVLIPVLTDQPYQGRTIDVAAHVGTFFAVLFFLRADITRIIIGILSFGKHNPNDARFGLMLMAATIPVIGAGFYVNYANWNWLTMIETLAWSNLLFAMLLWGADRYGVALKNMDDVRFSSAIFIGLTQICALIPGASRSGVTMTAARMLGFDRITAARFSLLLSLPTIAGAGILKTHDLIKDGDLALGSDAALVALLSGLMAFLAMRAMMAWLARANFNIFVYYRLILGAVLLWAIQNHMIA</sequence>
<comment type="miscellaneous">
    <text evidence="14">Bacitracin is thought to be involved in the inhibition of peptidoglycan synthesis by sequestering undecaprenyl diphosphate, thereby reducing the pool of lipid carrier available.</text>
</comment>
<dbReference type="GO" id="GO:0050380">
    <property type="term" value="F:undecaprenyl-diphosphatase activity"/>
    <property type="evidence" value="ECO:0007669"/>
    <property type="project" value="UniProtKB-UniRule"/>
</dbReference>
<evidence type="ECO:0000256" key="12">
    <source>
        <dbReference type="ARBA" id="ARBA00032932"/>
    </source>
</evidence>
<evidence type="ECO:0000256" key="5">
    <source>
        <dbReference type="ARBA" id="ARBA00022475"/>
    </source>
</evidence>
<feature type="transmembrane region" description="Helical" evidence="14">
    <location>
        <begin position="212"/>
        <end position="232"/>
    </location>
</feature>
<keyword evidence="14" id="KW-0997">Cell inner membrane</keyword>
<dbReference type="PANTHER" id="PTHR30622:SF4">
    <property type="entry name" value="UNDECAPRENYL-DIPHOSPHATASE"/>
    <property type="match status" value="1"/>
</dbReference>
<dbReference type="HAMAP" id="MF_01006">
    <property type="entry name" value="Undec_diphosphatase"/>
    <property type="match status" value="1"/>
</dbReference>
<dbReference type="GO" id="GO:0005886">
    <property type="term" value="C:plasma membrane"/>
    <property type="evidence" value="ECO:0007669"/>
    <property type="project" value="UniProtKB-SubCell"/>
</dbReference>
<dbReference type="STRING" id="488538.SAR116_1242"/>
<dbReference type="KEGG" id="apb:SAR116_1242"/>
<dbReference type="RefSeq" id="WP_013046112.1">
    <property type="nucleotide sequence ID" value="NC_014010.1"/>
</dbReference>
<organism evidence="15 16">
    <name type="scientific">Puniceispirillum marinum (strain IMCC1322)</name>
    <dbReference type="NCBI Taxonomy" id="488538"/>
    <lineage>
        <taxon>Bacteria</taxon>
        <taxon>Pseudomonadati</taxon>
        <taxon>Pseudomonadota</taxon>
        <taxon>Alphaproteobacteria</taxon>
        <taxon>Candidatus Puniceispirillales</taxon>
        <taxon>Candidatus Puniceispirillaceae</taxon>
        <taxon>Candidatus Puniceispirillum</taxon>
    </lineage>
</organism>
<comment type="similarity">
    <text evidence="2 14">Belongs to the UppP family.</text>
</comment>
<evidence type="ECO:0000256" key="13">
    <source>
        <dbReference type="ARBA" id="ARBA00047594"/>
    </source>
</evidence>
<keyword evidence="9 14" id="KW-0472">Membrane</keyword>
<protein>
    <recommendedName>
        <fullName evidence="4 14">Undecaprenyl-diphosphatase</fullName>
        <ecNumber evidence="3 14">3.6.1.27</ecNumber>
    </recommendedName>
    <alternativeName>
        <fullName evidence="12 14">Bacitracin resistance protein</fullName>
    </alternativeName>
    <alternativeName>
        <fullName evidence="11 14">Undecaprenyl pyrophosphate phosphatase</fullName>
    </alternativeName>
</protein>
<reference evidence="15 16" key="1">
    <citation type="journal article" date="2010" name="J. Bacteriol.">
        <title>Complete genome sequence of "Candidatus Puniceispirillum marinum" IMCC1322, a representative of the SAR116 clade in the Alphaproteobacteria.</title>
        <authorList>
            <person name="Oh H.M."/>
            <person name="Kwon K.K."/>
            <person name="Kang I."/>
            <person name="Kang S.G."/>
            <person name="Lee J.H."/>
            <person name="Kim S.J."/>
            <person name="Cho J.C."/>
        </authorList>
    </citation>
    <scope>NUCLEOTIDE SEQUENCE [LARGE SCALE GENOMIC DNA]</scope>
    <source>
        <strain evidence="15 16">IMCC1322</strain>
    </source>
</reference>
<evidence type="ECO:0000256" key="3">
    <source>
        <dbReference type="ARBA" id="ARBA00012374"/>
    </source>
</evidence>
<dbReference type="InterPro" id="IPR003824">
    <property type="entry name" value="UppP"/>
</dbReference>
<feature type="transmembrane region" description="Helical" evidence="14">
    <location>
        <begin position="244"/>
        <end position="262"/>
    </location>
</feature>
<keyword evidence="14" id="KW-0573">Peptidoglycan synthesis</keyword>
<evidence type="ECO:0000256" key="1">
    <source>
        <dbReference type="ARBA" id="ARBA00004651"/>
    </source>
</evidence>
<dbReference type="OrthoDB" id="9808289at2"/>
<dbReference type="HOGENOM" id="CLU_060296_1_0_5"/>
<evidence type="ECO:0000256" key="8">
    <source>
        <dbReference type="ARBA" id="ARBA00022989"/>
    </source>
</evidence>
<keyword evidence="14" id="KW-0133">Cell shape</keyword>
<accession>D5BT88</accession>
<dbReference type="EMBL" id="CP001751">
    <property type="protein sequence ID" value="ADE39485.1"/>
    <property type="molecule type" value="Genomic_DNA"/>
</dbReference>
<gene>
    <name evidence="14" type="primary">uppP</name>
    <name evidence="15" type="ordered locus">SAR116_1242</name>
</gene>
<keyword evidence="8 14" id="KW-1133">Transmembrane helix</keyword>
<dbReference type="PANTHER" id="PTHR30622">
    <property type="entry name" value="UNDECAPRENYL-DIPHOSPHATASE"/>
    <property type="match status" value="1"/>
</dbReference>
<evidence type="ECO:0000313" key="15">
    <source>
        <dbReference type="EMBL" id="ADE39485.1"/>
    </source>
</evidence>
<evidence type="ECO:0000256" key="4">
    <source>
        <dbReference type="ARBA" id="ARBA00021581"/>
    </source>
</evidence>
<feature type="transmembrane region" description="Helical" evidence="14">
    <location>
        <begin position="80"/>
        <end position="100"/>
    </location>
</feature>
<dbReference type="Pfam" id="PF02673">
    <property type="entry name" value="BacA"/>
    <property type="match status" value="1"/>
</dbReference>
<name>D5BT88_PUNMI</name>
<keyword evidence="16" id="KW-1185">Reference proteome</keyword>
<evidence type="ECO:0000256" key="6">
    <source>
        <dbReference type="ARBA" id="ARBA00022692"/>
    </source>
</evidence>
<feature type="transmembrane region" description="Helical" evidence="14">
    <location>
        <begin position="182"/>
        <end position="200"/>
    </location>
</feature>
<evidence type="ECO:0000313" key="16">
    <source>
        <dbReference type="Proteomes" id="UP000007460"/>
    </source>
</evidence>
<comment type="catalytic activity">
    <reaction evidence="13 14">
        <text>di-trans,octa-cis-undecaprenyl diphosphate + H2O = di-trans,octa-cis-undecaprenyl phosphate + phosphate + H(+)</text>
        <dbReference type="Rhea" id="RHEA:28094"/>
        <dbReference type="ChEBI" id="CHEBI:15377"/>
        <dbReference type="ChEBI" id="CHEBI:15378"/>
        <dbReference type="ChEBI" id="CHEBI:43474"/>
        <dbReference type="ChEBI" id="CHEBI:58405"/>
        <dbReference type="ChEBI" id="CHEBI:60392"/>
        <dbReference type="EC" id="3.6.1.27"/>
    </reaction>
</comment>
<dbReference type="Proteomes" id="UP000007460">
    <property type="component" value="Chromosome"/>
</dbReference>
<evidence type="ECO:0000256" key="14">
    <source>
        <dbReference type="HAMAP-Rule" id="MF_01006"/>
    </source>
</evidence>
<comment type="subcellular location">
    <subcellularLocation>
        <location evidence="14">Cell inner membrane</location>
        <topology evidence="14">Multi-pass membrane protein</topology>
    </subcellularLocation>
    <subcellularLocation>
        <location evidence="1">Cell membrane</location>
        <topology evidence="1">Multi-pass membrane protein</topology>
    </subcellularLocation>
</comment>
<evidence type="ECO:0000256" key="11">
    <source>
        <dbReference type="ARBA" id="ARBA00032707"/>
    </source>
</evidence>
<keyword evidence="14" id="KW-0961">Cell wall biogenesis/degradation</keyword>
<proteinExistence type="inferred from homology"/>
<dbReference type="GO" id="GO:0071555">
    <property type="term" value="P:cell wall organization"/>
    <property type="evidence" value="ECO:0007669"/>
    <property type="project" value="UniProtKB-KW"/>
</dbReference>
<keyword evidence="10 14" id="KW-0046">Antibiotic resistance</keyword>
<feature type="transmembrane region" description="Helical" evidence="14">
    <location>
        <begin position="141"/>
        <end position="162"/>
    </location>
</feature>
<evidence type="ECO:0000256" key="7">
    <source>
        <dbReference type="ARBA" id="ARBA00022801"/>
    </source>
</evidence>
<keyword evidence="7 14" id="KW-0378">Hydrolase</keyword>
<dbReference type="AlphaFoldDB" id="D5BT88"/>